<dbReference type="Pfam" id="PF00158">
    <property type="entry name" value="Sigma54_activat"/>
    <property type="match status" value="1"/>
</dbReference>
<organism evidence="8 9">
    <name type="scientific">Geomesophilobacter sediminis</name>
    <dbReference type="NCBI Taxonomy" id="2798584"/>
    <lineage>
        <taxon>Bacteria</taxon>
        <taxon>Pseudomonadati</taxon>
        <taxon>Thermodesulfobacteriota</taxon>
        <taxon>Desulfuromonadia</taxon>
        <taxon>Geobacterales</taxon>
        <taxon>Geobacteraceae</taxon>
        <taxon>Geomesophilobacter</taxon>
    </lineage>
</organism>
<keyword evidence="2" id="KW-0067">ATP-binding</keyword>
<keyword evidence="5" id="KW-0597">Phosphoprotein</keyword>
<name>A0A8J7J9G4_9BACT</name>
<dbReference type="CDD" id="cd00009">
    <property type="entry name" value="AAA"/>
    <property type="match status" value="1"/>
</dbReference>
<dbReference type="RefSeq" id="WP_199382088.1">
    <property type="nucleotide sequence ID" value="NZ_JAEMHM010000001.1"/>
</dbReference>
<keyword evidence="3" id="KW-0805">Transcription regulation</keyword>
<dbReference type="PROSITE" id="PS50110">
    <property type="entry name" value="RESPONSE_REGULATORY"/>
    <property type="match status" value="1"/>
</dbReference>
<proteinExistence type="predicted"/>
<dbReference type="PRINTS" id="PR01590">
    <property type="entry name" value="HTHFIS"/>
</dbReference>
<dbReference type="Gene3D" id="1.10.8.60">
    <property type="match status" value="1"/>
</dbReference>
<feature type="modified residue" description="4-aspartylphosphate" evidence="5">
    <location>
        <position position="55"/>
    </location>
</feature>
<accession>A0A8J7J9G4</accession>
<evidence type="ECO:0000259" key="7">
    <source>
        <dbReference type="PROSITE" id="PS50110"/>
    </source>
</evidence>
<dbReference type="Pfam" id="PF00072">
    <property type="entry name" value="Response_reg"/>
    <property type="match status" value="1"/>
</dbReference>
<dbReference type="GO" id="GO:0043565">
    <property type="term" value="F:sequence-specific DNA binding"/>
    <property type="evidence" value="ECO:0007669"/>
    <property type="project" value="InterPro"/>
</dbReference>
<dbReference type="Proteomes" id="UP000636888">
    <property type="component" value="Unassembled WGS sequence"/>
</dbReference>
<evidence type="ECO:0000256" key="5">
    <source>
        <dbReference type="PROSITE-ProRule" id="PRU00169"/>
    </source>
</evidence>
<evidence type="ECO:0000256" key="4">
    <source>
        <dbReference type="ARBA" id="ARBA00023163"/>
    </source>
</evidence>
<dbReference type="InterPro" id="IPR002078">
    <property type="entry name" value="Sigma_54_int"/>
</dbReference>
<dbReference type="Pfam" id="PF02954">
    <property type="entry name" value="HTH_8"/>
    <property type="match status" value="1"/>
</dbReference>
<keyword evidence="9" id="KW-1185">Reference proteome</keyword>
<evidence type="ECO:0000256" key="1">
    <source>
        <dbReference type="ARBA" id="ARBA00022741"/>
    </source>
</evidence>
<dbReference type="PROSITE" id="PS50045">
    <property type="entry name" value="SIGMA54_INTERACT_4"/>
    <property type="match status" value="1"/>
</dbReference>
<dbReference type="InterPro" id="IPR027417">
    <property type="entry name" value="P-loop_NTPase"/>
</dbReference>
<dbReference type="GO" id="GO:0000160">
    <property type="term" value="P:phosphorelay signal transduction system"/>
    <property type="evidence" value="ECO:0007669"/>
    <property type="project" value="InterPro"/>
</dbReference>
<dbReference type="PROSITE" id="PS00675">
    <property type="entry name" value="SIGMA54_INTERACT_1"/>
    <property type="match status" value="1"/>
</dbReference>
<dbReference type="Pfam" id="PF25601">
    <property type="entry name" value="AAA_lid_14"/>
    <property type="match status" value="1"/>
</dbReference>
<dbReference type="SUPFAM" id="SSF46689">
    <property type="entry name" value="Homeodomain-like"/>
    <property type="match status" value="1"/>
</dbReference>
<dbReference type="InterPro" id="IPR003593">
    <property type="entry name" value="AAA+_ATPase"/>
</dbReference>
<dbReference type="InterPro" id="IPR002197">
    <property type="entry name" value="HTH_Fis"/>
</dbReference>
<dbReference type="SMART" id="SM00448">
    <property type="entry name" value="REC"/>
    <property type="match status" value="1"/>
</dbReference>
<dbReference type="GO" id="GO:0006355">
    <property type="term" value="P:regulation of DNA-templated transcription"/>
    <property type="evidence" value="ECO:0007669"/>
    <property type="project" value="InterPro"/>
</dbReference>
<evidence type="ECO:0000256" key="2">
    <source>
        <dbReference type="ARBA" id="ARBA00022840"/>
    </source>
</evidence>
<evidence type="ECO:0000256" key="3">
    <source>
        <dbReference type="ARBA" id="ARBA00023015"/>
    </source>
</evidence>
<dbReference type="AlphaFoldDB" id="A0A8J7J9G4"/>
<dbReference type="InterPro" id="IPR001789">
    <property type="entry name" value="Sig_transdc_resp-reg_receiver"/>
</dbReference>
<sequence length="460" mass="51293">MKANTKILLIEDDQGSREALLMLLRATGYTMTGCGSGEEGLRLLKAEGFNIVITDLFLPDRNGIDILTQVKQSAPGTEVIMITGHASAETAVKAMKEGAFDYITKPLNIDELRIIVDKAVEKVALRSENIYLKKQLRDKYEFANIIGNSQPMQQLFSRMKKIIKTDSTVLILGESGTGKELVAKAIHFNGPRREKPFIAVNCSAIPENLLESELFGHTKGAFTGAVKEKMGKFEAANQGTIFLDEIGTLPMHLQTKLLRVLQEQEVERVGSNRPIKLDVRVVSATNVNLEEEVLRGNFREDLFYRLNVIPVVIPPLRERIDDILPLTKHFLEKNCRAMQRPMMHLDKEALEALEAYPWNGNVRELENIMERIVALTDGDVITLHDLPSNIEKNFQERGGAPTNVTPNGVDMVAAISEIERRMINDALQLSGGVKARAAAMLSINRTTLVEKMRRLGIPLS</sequence>
<comment type="caution">
    <text evidence="8">The sequence shown here is derived from an EMBL/GenBank/DDBJ whole genome shotgun (WGS) entry which is preliminary data.</text>
</comment>
<evidence type="ECO:0000259" key="6">
    <source>
        <dbReference type="PROSITE" id="PS50045"/>
    </source>
</evidence>
<protein>
    <submittedName>
        <fullName evidence="8">Sigma-54-dependent Fis family transcriptional regulator</fullName>
    </submittedName>
</protein>
<dbReference type="Gene3D" id="3.40.50.300">
    <property type="entry name" value="P-loop containing nucleotide triphosphate hydrolases"/>
    <property type="match status" value="1"/>
</dbReference>
<dbReference type="Gene3D" id="3.40.50.2300">
    <property type="match status" value="1"/>
</dbReference>
<dbReference type="InterPro" id="IPR025662">
    <property type="entry name" value="Sigma_54_int_dom_ATP-bd_1"/>
</dbReference>
<keyword evidence="4" id="KW-0804">Transcription</keyword>
<dbReference type="PANTHER" id="PTHR32071">
    <property type="entry name" value="TRANSCRIPTIONAL REGULATORY PROTEIN"/>
    <property type="match status" value="1"/>
</dbReference>
<feature type="domain" description="Sigma-54 factor interaction" evidence="6">
    <location>
        <begin position="145"/>
        <end position="374"/>
    </location>
</feature>
<dbReference type="SUPFAM" id="SSF52540">
    <property type="entry name" value="P-loop containing nucleoside triphosphate hydrolases"/>
    <property type="match status" value="1"/>
</dbReference>
<evidence type="ECO:0000313" key="8">
    <source>
        <dbReference type="EMBL" id="MBJ6723246.1"/>
    </source>
</evidence>
<evidence type="ECO:0000313" key="9">
    <source>
        <dbReference type="Proteomes" id="UP000636888"/>
    </source>
</evidence>
<dbReference type="SUPFAM" id="SSF52172">
    <property type="entry name" value="CheY-like"/>
    <property type="match status" value="1"/>
</dbReference>
<gene>
    <name evidence="8" type="ORF">JFN93_00875</name>
</gene>
<dbReference type="SMART" id="SM00382">
    <property type="entry name" value="AAA"/>
    <property type="match status" value="1"/>
</dbReference>
<dbReference type="InterPro" id="IPR009057">
    <property type="entry name" value="Homeodomain-like_sf"/>
</dbReference>
<dbReference type="Gene3D" id="1.10.10.60">
    <property type="entry name" value="Homeodomain-like"/>
    <property type="match status" value="1"/>
</dbReference>
<feature type="domain" description="Response regulatory" evidence="7">
    <location>
        <begin position="6"/>
        <end position="120"/>
    </location>
</feature>
<dbReference type="FunFam" id="3.40.50.300:FF:000006">
    <property type="entry name" value="DNA-binding transcriptional regulator NtrC"/>
    <property type="match status" value="1"/>
</dbReference>
<dbReference type="InterPro" id="IPR058031">
    <property type="entry name" value="AAA_lid_NorR"/>
</dbReference>
<dbReference type="InterPro" id="IPR011006">
    <property type="entry name" value="CheY-like_superfamily"/>
</dbReference>
<dbReference type="PANTHER" id="PTHR32071:SF81">
    <property type="entry name" value="PROPIONATE CATABOLISM OPERON REGULATORY PROTEIN"/>
    <property type="match status" value="1"/>
</dbReference>
<dbReference type="EMBL" id="JAEMHM010000001">
    <property type="protein sequence ID" value="MBJ6723246.1"/>
    <property type="molecule type" value="Genomic_DNA"/>
</dbReference>
<reference evidence="8" key="1">
    <citation type="submission" date="2020-12" db="EMBL/GenBank/DDBJ databases">
        <title>Geomonas sp. Red875, isolated from river sediment.</title>
        <authorList>
            <person name="Xu Z."/>
            <person name="Zhang Z."/>
            <person name="Masuda Y."/>
            <person name="Itoh H."/>
            <person name="Senoo K."/>
        </authorList>
    </citation>
    <scope>NUCLEOTIDE SEQUENCE</scope>
    <source>
        <strain evidence="8">Red875</strain>
    </source>
</reference>
<dbReference type="GO" id="GO:0005524">
    <property type="term" value="F:ATP binding"/>
    <property type="evidence" value="ECO:0007669"/>
    <property type="project" value="UniProtKB-KW"/>
</dbReference>
<keyword evidence="1" id="KW-0547">Nucleotide-binding</keyword>